<dbReference type="InterPro" id="IPR013783">
    <property type="entry name" value="Ig-like_fold"/>
</dbReference>
<dbReference type="Pfam" id="PF16355">
    <property type="entry name" value="DUF4982"/>
    <property type="match status" value="1"/>
</dbReference>
<dbReference type="Gene3D" id="2.60.120.260">
    <property type="entry name" value="Galactose-binding domain-like"/>
    <property type="match status" value="1"/>
</dbReference>
<dbReference type="SUPFAM" id="SSF49303">
    <property type="entry name" value="beta-Galactosidase/glucuronidase domain"/>
    <property type="match status" value="1"/>
</dbReference>
<evidence type="ECO:0000256" key="4">
    <source>
        <dbReference type="SAM" id="SignalP"/>
    </source>
</evidence>
<feature type="domain" description="Glycosyl hydrolases family 2 sugar binding" evidence="7">
    <location>
        <begin position="86"/>
        <end position="180"/>
    </location>
</feature>
<sequence length="803" mass="89681">MKHTALAFVLLLLTSGMQAQNLPAKTALFDAGWRFHRGGAQGAEKAGFDDAKWQPVDLPHDWSIEDLPGTSSPFHPDAISQTSGGFTTGGTGWYRKTFVVPAAQKGQRVQLQFDGIYMNAEVWLNGQSLGRHPYGYTSFWYDVTDKVKFGESNVVAVEVKNEGANSRWYSGSGIYRHVWLTVQAPVHIEQWGTYLTTPEITATSAQVKAETRVLNQSAQPAQFTLVTRLRNPKGKEVARTESKQTVAAGAAATVAQTLAVKSPERWSVDKPALYSALTEVYQGQQLLDQQETPFGIRTISFDAQNGFRLNGQAMKLKGGCFHHDNGPLGAKAYDRAEERKIELLKASGYNAIRCSHNPPSPALLAACDQLGMLVIDEAFDQWREAKNPYDYSLYFDKWWQKDVASMMLRDRNHPSIILWSLGNEIPERGKPEGAKTAHELADFIRTLDTSRPITAAVNGLAPDKDPYFAELDVAGYNYAAGGDHHQKDIYAQDHTRLPNRVMYGSETYPLEAFDSWMKTLDHPYVIGDFVWTAFDYIGEASIGWLGYWQYQSFYPWNLAFCGDIDICGWKRPQSYYRDALWKENQVSLFVKPPTPSFPLNPTKEEWSKWEWRDLLADWTWPGQENKPLTVEVYSSCEQVELFLNGKSLGTKPTIRSTQFTATWTVPYQPGELKAIGRNGKKQVGVAELRTAAQPTRLALTADRKSIKADGQDLSYITVELLDSKGVRHPKAENALKFELSGPGTIVGVGNANPISTESYQRPQRNAWQGRALVVVKSNQQVGKLTLRATAEGMPAADVTVEVR</sequence>
<dbReference type="InterPro" id="IPR008979">
    <property type="entry name" value="Galactose-bd-like_sf"/>
</dbReference>
<dbReference type="InterPro" id="IPR008964">
    <property type="entry name" value="Invasin/intimin_cell_adhesion"/>
</dbReference>
<evidence type="ECO:0000256" key="2">
    <source>
        <dbReference type="ARBA" id="ARBA00022801"/>
    </source>
</evidence>
<dbReference type="InterPro" id="IPR023232">
    <property type="entry name" value="Glyco_hydro_2_AS"/>
</dbReference>
<proteinExistence type="inferred from homology"/>
<evidence type="ECO:0000259" key="9">
    <source>
        <dbReference type="Pfam" id="PF18565"/>
    </source>
</evidence>
<dbReference type="InterPro" id="IPR017853">
    <property type="entry name" value="GH"/>
</dbReference>
<evidence type="ECO:0000256" key="1">
    <source>
        <dbReference type="ARBA" id="ARBA00007401"/>
    </source>
</evidence>
<dbReference type="Proteomes" id="UP000830401">
    <property type="component" value="Chromosome"/>
</dbReference>
<dbReference type="InterPro" id="IPR032311">
    <property type="entry name" value="DUF4982"/>
</dbReference>
<feature type="chain" id="PRO_5047075759" evidence="4">
    <location>
        <begin position="20"/>
        <end position="803"/>
    </location>
</feature>
<dbReference type="InterPro" id="IPR006104">
    <property type="entry name" value="Glyco_hydro_2_N"/>
</dbReference>
<dbReference type="InterPro" id="IPR006102">
    <property type="entry name" value="Ig-like_GH2"/>
</dbReference>
<dbReference type="EMBL" id="CP095061">
    <property type="protein sequence ID" value="UOQ64364.1"/>
    <property type="molecule type" value="Genomic_DNA"/>
</dbReference>
<feature type="signal peptide" evidence="4">
    <location>
        <begin position="1"/>
        <end position="19"/>
    </location>
</feature>
<dbReference type="InterPro" id="IPR006101">
    <property type="entry name" value="Glyco_hydro_2"/>
</dbReference>
<dbReference type="InterPro" id="IPR051913">
    <property type="entry name" value="GH2_Domain-Containing"/>
</dbReference>
<dbReference type="PANTHER" id="PTHR42732">
    <property type="entry name" value="BETA-GALACTOSIDASE"/>
    <property type="match status" value="1"/>
</dbReference>
<dbReference type="Gene3D" id="3.20.20.80">
    <property type="entry name" value="Glycosidases"/>
    <property type="match status" value="1"/>
</dbReference>
<dbReference type="PROSITE" id="PS00608">
    <property type="entry name" value="GLYCOSYL_HYDROL_F2_2"/>
    <property type="match status" value="1"/>
</dbReference>
<dbReference type="Pfam" id="PF18565">
    <property type="entry name" value="Glyco_hydro2_C5"/>
    <property type="match status" value="1"/>
</dbReference>
<accession>A0ABY4G0H3</accession>
<feature type="domain" description="Glycoside hydrolase family 2" evidence="9">
    <location>
        <begin position="697"/>
        <end position="799"/>
    </location>
</feature>
<keyword evidence="2" id="KW-0378">Hydrolase</keyword>
<dbReference type="SUPFAM" id="SSF49785">
    <property type="entry name" value="Galactose-binding domain-like"/>
    <property type="match status" value="1"/>
</dbReference>
<evidence type="ECO:0000259" key="8">
    <source>
        <dbReference type="Pfam" id="PF16355"/>
    </source>
</evidence>
<dbReference type="PANTHER" id="PTHR42732:SF1">
    <property type="entry name" value="BETA-MANNOSIDASE"/>
    <property type="match status" value="1"/>
</dbReference>
<dbReference type="SUPFAM" id="SSF51445">
    <property type="entry name" value="(Trans)glycosidases"/>
    <property type="match status" value="1"/>
</dbReference>
<gene>
    <name evidence="10" type="ORF">MUN86_12260</name>
</gene>
<reference evidence="10" key="1">
    <citation type="submission" date="2022-04" db="EMBL/GenBank/DDBJ databases">
        <title>Hymenobacter sp. isolated from the air.</title>
        <authorList>
            <person name="Won M."/>
            <person name="Lee C.-M."/>
            <person name="Woen H.-Y."/>
            <person name="Kwon S.-W."/>
        </authorList>
    </citation>
    <scope>NUCLEOTIDE SEQUENCE</scope>
    <source>
        <strain evidence="10">5420S-77</strain>
    </source>
</reference>
<dbReference type="PRINTS" id="PR00132">
    <property type="entry name" value="GLHYDRLASE2"/>
</dbReference>
<dbReference type="SUPFAM" id="SSF49373">
    <property type="entry name" value="Invasin/intimin cell-adhesion fragments"/>
    <property type="match status" value="1"/>
</dbReference>
<comment type="similarity">
    <text evidence="1">Belongs to the glycosyl hydrolase 2 family.</text>
</comment>
<evidence type="ECO:0000259" key="5">
    <source>
        <dbReference type="Pfam" id="PF00703"/>
    </source>
</evidence>
<dbReference type="Pfam" id="PF02837">
    <property type="entry name" value="Glyco_hydro_2_N"/>
    <property type="match status" value="1"/>
</dbReference>
<dbReference type="Pfam" id="PF02836">
    <property type="entry name" value="Glyco_hydro_2_C"/>
    <property type="match status" value="1"/>
</dbReference>
<feature type="domain" description="Glycoside hydrolase family 2 immunoglobulin-like beta-sandwich" evidence="5">
    <location>
        <begin position="187"/>
        <end position="297"/>
    </location>
</feature>
<organism evidence="10 11">
    <name type="scientific">Hymenobacter volaticus</name>
    <dbReference type="NCBI Taxonomy" id="2932254"/>
    <lineage>
        <taxon>Bacteria</taxon>
        <taxon>Pseudomonadati</taxon>
        <taxon>Bacteroidota</taxon>
        <taxon>Cytophagia</taxon>
        <taxon>Cytophagales</taxon>
        <taxon>Hymenobacteraceae</taxon>
        <taxon>Hymenobacter</taxon>
    </lineage>
</organism>
<name>A0ABY4G0H3_9BACT</name>
<dbReference type="InterPro" id="IPR006103">
    <property type="entry name" value="Glyco_hydro_2_cat"/>
</dbReference>
<dbReference type="Pfam" id="PF00703">
    <property type="entry name" value="Glyco_hydro_2"/>
    <property type="match status" value="1"/>
</dbReference>
<evidence type="ECO:0000313" key="10">
    <source>
        <dbReference type="EMBL" id="UOQ64364.1"/>
    </source>
</evidence>
<evidence type="ECO:0000259" key="7">
    <source>
        <dbReference type="Pfam" id="PF02837"/>
    </source>
</evidence>
<evidence type="ECO:0000259" key="6">
    <source>
        <dbReference type="Pfam" id="PF02836"/>
    </source>
</evidence>
<dbReference type="InterPro" id="IPR040605">
    <property type="entry name" value="Glyco_hydro2_dom5"/>
</dbReference>
<protein>
    <submittedName>
        <fullName evidence="10">DUF4982 domain-containing protein</fullName>
    </submittedName>
</protein>
<dbReference type="Gene3D" id="2.60.40.10">
    <property type="entry name" value="Immunoglobulins"/>
    <property type="match status" value="3"/>
</dbReference>
<keyword evidence="3" id="KW-0326">Glycosidase</keyword>
<evidence type="ECO:0000256" key="3">
    <source>
        <dbReference type="ARBA" id="ARBA00023295"/>
    </source>
</evidence>
<evidence type="ECO:0000313" key="11">
    <source>
        <dbReference type="Proteomes" id="UP000830401"/>
    </source>
</evidence>
<keyword evidence="4" id="KW-0732">Signal</keyword>
<dbReference type="RefSeq" id="WP_245118143.1">
    <property type="nucleotide sequence ID" value="NZ_CP095061.1"/>
</dbReference>
<dbReference type="InterPro" id="IPR036156">
    <property type="entry name" value="Beta-gal/glucu_dom_sf"/>
</dbReference>
<feature type="domain" description="DUF4982" evidence="8">
    <location>
        <begin position="626"/>
        <end position="682"/>
    </location>
</feature>
<feature type="domain" description="Glycoside hydrolase family 2 catalytic" evidence="6">
    <location>
        <begin position="306"/>
        <end position="466"/>
    </location>
</feature>
<keyword evidence="11" id="KW-1185">Reference proteome</keyword>